<comment type="function">
    <text evidence="10">Phosphatase that hydrolyzes non-canonical purine nucleotides such as XTP and ITP to their respective diphosphate derivatives. Probably excludes non-canonical purines from DNA/RNA precursor pool, thus preventing their incorporation into DNA/RNA and avoiding chromosomal lesions.</text>
</comment>
<feature type="binding site" evidence="10">
    <location>
        <position position="62"/>
    </location>
    <ligand>
        <name>Mg(2+)</name>
        <dbReference type="ChEBI" id="CHEBI:18420"/>
    </ligand>
</feature>
<evidence type="ECO:0000256" key="7">
    <source>
        <dbReference type="ARBA" id="ARBA00023211"/>
    </source>
</evidence>
<comment type="subunit">
    <text evidence="10">Homodimer.</text>
</comment>
<dbReference type="EC" id="3.6.1.73" evidence="10"/>
<evidence type="ECO:0000256" key="3">
    <source>
        <dbReference type="ARBA" id="ARBA00022741"/>
    </source>
</evidence>
<dbReference type="InterPro" id="IPR026533">
    <property type="entry name" value="NTPase/PRRC1"/>
</dbReference>
<organism evidence="12 13">
    <name type="scientific">Thermoactinomyces daqus</name>
    <dbReference type="NCBI Taxonomy" id="1329516"/>
    <lineage>
        <taxon>Bacteria</taxon>
        <taxon>Bacillati</taxon>
        <taxon>Bacillota</taxon>
        <taxon>Bacilli</taxon>
        <taxon>Bacillales</taxon>
        <taxon>Thermoactinomycetaceae</taxon>
        <taxon>Thermoactinomyces</taxon>
    </lineage>
</organism>
<gene>
    <name evidence="12" type="ORF">H1164_10235</name>
</gene>
<dbReference type="SUPFAM" id="SSF52972">
    <property type="entry name" value="ITPase-like"/>
    <property type="match status" value="1"/>
</dbReference>
<evidence type="ECO:0000256" key="9">
    <source>
        <dbReference type="ARBA" id="ARBA00048781"/>
    </source>
</evidence>
<comment type="cofactor">
    <cofactor evidence="1">
        <name>Mn(2+)</name>
        <dbReference type="ChEBI" id="CHEBI:29035"/>
    </cofactor>
</comment>
<comment type="similarity">
    <text evidence="10">Belongs to the YjjX NTPase family.</text>
</comment>
<keyword evidence="4 10" id="KW-0378">Hydrolase</keyword>
<comment type="cofactor">
    <cofactor evidence="10">
        <name>Mg(2+)</name>
        <dbReference type="ChEBI" id="CHEBI:18420"/>
    </cofactor>
    <cofactor evidence="10">
        <name>Mn(2+)</name>
        <dbReference type="ChEBI" id="CHEBI:29035"/>
    </cofactor>
    <text evidence="10">Binds 1 divalent metal cation per subunit; can use either Mg(2+) or Mn(2+).</text>
</comment>
<dbReference type="OrthoDB" id="164951at2"/>
<evidence type="ECO:0000256" key="4">
    <source>
        <dbReference type="ARBA" id="ARBA00022801"/>
    </source>
</evidence>
<dbReference type="AlphaFoldDB" id="A0A7W1XAY7"/>
<keyword evidence="5 10" id="KW-0460">Magnesium</keyword>
<evidence type="ECO:0000313" key="12">
    <source>
        <dbReference type="EMBL" id="MBA4543274.1"/>
    </source>
</evidence>
<evidence type="ECO:0000256" key="10">
    <source>
        <dbReference type="HAMAP-Rule" id="MF_00648"/>
    </source>
</evidence>
<comment type="catalytic activity">
    <reaction evidence="9 10">
        <text>XTP + H2O = XDP + phosphate + H(+)</text>
        <dbReference type="Rhea" id="RHEA:28406"/>
        <dbReference type="ChEBI" id="CHEBI:15377"/>
        <dbReference type="ChEBI" id="CHEBI:15378"/>
        <dbReference type="ChEBI" id="CHEBI:43474"/>
        <dbReference type="ChEBI" id="CHEBI:59884"/>
        <dbReference type="ChEBI" id="CHEBI:61314"/>
        <dbReference type="EC" id="3.6.1.73"/>
    </reaction>
</comment>
<dbReference type="Pfam" id="PF01931">
    <property type="entry name" value="NTPase_I-T"/>
    <property type="match status" value="1"/>
</dbReference>
<evidence type="ECO:0000259" key="11">
    <source>
        <dbReference type="Pfam" id="PF01931"/>
    </source>
</evidence>
<proteinExistence type="inferred from homology"/>
<dbReference type="InterPro" id="IPR050299">
    <property type="entry name" value="YjjX_NTPase"/>
</dbReference>
<comment type="caution">
    <text evidence="12">The sequence shown here is derived from an EMBL/GenBank/DDBJ whole genome shotgun (WGS) entry which is preliminary data.</text>
</comment>
<dbReference type="Proteomes" id="UP000530514">
    <property type="component" value="Unassembled WGS sequence"/>
</dbReference>
<evidence type="ECO:0000256" key="6">
    <source>
        <dbReference type="ARBA" id="ARBA00023080"/>
    </source>
</evidence>
<accession>A0A7W1XAY7</accession>
<comment type="catalytic activity">
    <reaction evidence="8 10">
        <text>ITP + H2O = IDP + phosphate + H(+)</text>
        <dbReference type="Rhea" id="RHEA:28330"/>
        <dbReference type="ChEBI" id="CHEBI:15377"/>
        <dbReference type="ChEBI" id="CHEBI:15378"/>
        <dbReference type="ChEBI" id="CHEBI:43474"/>
        <dbReference type="ChEBI" id="CHEBI:58280"/>
        <dbReference type="ChEBI" id="CHEBI:61402"/>
        <dbReference type="EC" id="3.6.1.73"/>
    </reaction>
</comment>
<dbReference type="NCBIfam" id="NF002850">
    <property type="entry name" value="PRK03114.1"/>
    <property type="match status" value="1"/>
</dbReference>
<name>A0A7W1XAY7_9BACL</name>
<evidence type="ECO:0000256" key="2">
    <source>
        <dbReference type="ARBA" id="ARBA00022723"/>
    </source>
</evidence>
<keyword evidence="13" id="KW-1185">Reference proteome</keyword>
<sequence length="177" mass="19155">MRVAVGSKNSTKVGAVEQALQNLNAVILSVSVPSGVSNQPLSDEETLQGAINRAENARKEMDADIGVGLEGGVAETAHGLFLCNWGALTDRNGIRVMAGGARIKLPDEFLIPLKEGKELSIIMEQYTKQKNIGTTLGAVGVFTNGYVERQEMFLHVSKLLIGQYLFQTGKERHEDDI</sequence>
<keyword evidence="7 10" id="KW-0464">Manganese</keyword>
<dbReference type="GO" id="GO:0046872">
    <property type="term" value="F:metal ion binding"/>
    <property type="evidence" value="ECO:0007669"/>
    <property type="project" value="UniProtKB-KW"/>
</dbReference>
<reference evidence="12 13" key="1">
    <citation type="submission" date="2020-07" db="EMBL/GenBank/DDBJ databases">
        <authorList>
            <person name="Feng H."/>
        </authorList>
    </citation>
    <scope>NUCLEOTIDE SEQUENCE [LARGE SCALE GENOMIC DNA]</scope>
    <source>
        <strain evidence="13">s-11</strain>
    </source>
</reference>
<dbReference type="GO" id="GO:0000166">
    <property type="term" value="F:nucleotide binding"/>
    <property type="evidence" value="ECO:0007669"/>
    <property type="project" value="UniProtKB-KW"/>
</dbReference>
<dbReference type="InterPro" id="IPR029001">
    <property type="entry name" value="ITPase-like_fam"/>
</dbReference>
<dbReference type="PANTHER" id="PTHR34699:SF2">
    <property type="entry name" value="NON-CANONICAL PURINE NTP PHOSPHATASE_PRRC1 DOMAIN-CONTAINING PROTEIN"/>
    <property type="match status" value="1"/>
</dbReference>
<evidence type="ECO:0000256" key="5">
    <source>
        <dbReference type="ARBA" id="ARBA00022842"/>
    </source>
</evidence>
<feature type="domain" description="Non-canonical purine NTP phosphatase/PRRC1" evidence="11">
    <location>
        <begin position="6"/>
        <end position="154"/>
    </location>
</feature>
<dbReference type="GO" id="GO:0103023">
    <property type="term" value="F:ITPase activity"/>
    <property type="evidence" value="ECO:0007669"/>
    <property type="project" value="UniProtKB-EC"/>
</dbReference>
<dbReference type="InterPro" id="IPR002786">
    <property type="entry name" value="Non_canon_purine_NTPase"/>
</dbReference>
<keyword evidence="6 10" id="KW-0546">Nucleotide metabolism</keyword>
<dbReference type="EMBL" id="JACEIP010000014">
    <property type="protein sequence ID" value="MBA4543274.1"/>
    <property type="molecule type" value="Genomic_DNA"/>
</dbReference>
<dbReference type="Gene3D" id="3.90.950.10">
    <property type="match status" value="1"/>
</dbReference>
<comment type="caution">
    <text evidence="10">Lacks conserved residue(s) required for the propagation of feature annotation.</text>
</comment>
<keyword evidence="3 10" id="KW-0547">Nucleotide-binding</keyword>
<evidence type="ECO:0000313" key="13">
    <source>
        <dbReference type="Proteomes" id="UP000530514"/>
    </source>
</evidence>
<evidence type="ECO:0000256" key="8">
    <source>
        <dbReference type="ARBA" id="ARBA00048174"/>
    </source>
</evidence>
<dbReference type="RefSeq" id="WP_033100002.1">
    <property type="nucleotide sequence ID" value="NZ_JACEIP010000014.1"/>
</dbReference>
<protein>
    <recommendedName>
        <fullName evidence="10">Probable inosine/xanthosine triphosphatase</fullName>
        <shortName evidence="10">ITPase/XTPase</shortName>
        <ecNumber evidence="10">3.6.1.73</ecNumber>
    </recommendedName>
    <alternativeName>
        <fullName evidence="10">Non-canonical purine NTP phosphatase</fullName>
    </alternativeName>
    <alternativeName>
        <fullName evidence="10">Non-standard purine NTP phosphatase</fullName>
    </alternativeName>
    <alternativeName>
        <fullName evidence="10">Nucleoside-triphosphate phosphatase</fullName>
        <shortName evidence="10">NTPase</shortName>
    </alternativeName>
</protein>
<dbReference type="GO" id="GO:0009117">
    <property type="term" value="P:nucleotide metabolic process"/>
    <property type="evidence" value="ECO:0007669"/>
    <property type="project" value="UniProtKB-KW"/>
</dbReference>
<evidence type="ECO:0000256" key="1">
    <source>
        <dbReference type="ARBA" id="ARBA00001936"/>
    </source>
</evidence>
<feature type="binding site" evidence="10">
    <location>
        <begin position="62"/>
        <end position="63"/>
    </location>
    <ligand>
        <name>substrate</name>
    </ligand>
</feature>
<dbReference type="HAMAP" id="MF_00648">
    <property type="entry name" value="Non_canon_purine_NTPase_YjjX"/>
    <property type="match status" value="1"/>
</dbReference>
<dbReference type="PANTHER" id="PTHR34699">
    <property type="match status" value="1"/>
</dbReference>
<keyword evidence="2 10" id="KW-0479">Metal-binding</keyword>